<dbReference type="GO" id="GO:0031047">
    <property type="term" value="P:regulatory ncRNA-mediated gene silencing"/>
    <property type="evidence" value="ECO:0007669"/>
    <property type="project" value="UniProtKB-KW"/>
</dbReference>
<feature type="repeat" description="ANK" evidence="14">
    <location>
        <begin position="79"/>
        <end position="111"/>
    </location>
</feature>
<evidence type="ECO:0000256" key="3">
    <source>
        <dbReference type="ARBA" id="ARBA00020117"/>
    </source>
</evidence>
<dbReference type="InterPro" id="IPR001660">
    <property type="entry name" value="SAM"/>
</dbReference>
<dbReference type="KEGG" id="char:105889710"/>
<protein>
    <recommendedName>
        <fullName evidence="3">Ankyrin repeat, SAM and basic leucine zipper domain-containing protein 1</fullName>
    </recommendedName>
    <alternativeName>
        <fullName evidence="13">Germ cell-specific ankyrin, SAM and basic leucine zipper domain-containing protein</fullName>
    </alternativeName>
</protein>
<evidence type="ECO:0000256" key="14">
    <source>
        <dbReference type="PROSITE-ProRule" id="PRU00023"/>
    </source>
</evidence>
<dbReference type="Pfam" id="PF12796">
    <property type="entry name" value="Ank_2"/>
    <property type="match status" value="1"/>
</dbReference>
<dbReference type="RefSeq" id="XP_012671074.2">
    <property type="nucleotide sequence ID" value="XM_012815620.3"/>
</dbReference>
<dbReference type="InterPro" id="IPR036770">
    <property type="entry name" value="Ankyrin_rpt-contain_sf"/>
</dbReference>
<evidence type="ECO:0000256" key="13">
    <source>
        <dbReference type="ARBA" id="ARBA00030354"/>
    </source>
</evidence>
<dbReference type="InterPro" id="IPR002110">
    <property type="entry name" value="Ankyrin_rpt"/>
</dbReference>
<evidence type="ECO:0000256" key="1">
    <source>
        <dbReference type="ARBA" id="ARBA00004496"/>
    </source>
</evidence>
<keyword evidence="11" id="KW-0943">RNA-mediated gene silencing</keyword>
<evidence type="ECO:0000256" key="12">
    <source>
        <dbReference type="ARBA" id="ARBA00023254"/>
    </source>
</evidence>
<dbReference type="GO" id="GO:0051321">
    <property type="term" value="P:meiotic cell cycle"/>
    <property type="evidence" value="ECO:0007669"/>
    <property type="project" value="UniProtKB-KW"/>
</dbReference>
<feature type="repeat" description="ANK" evidence="14">
    <location>
        <begin position="149"/>
        <end position="181"/>
    </location>
</feature>
<sequence length="476" mass="52508">MSNDIEYAFPAGDESDGSDDEWDIGYPPKQSSNGGLETDALKSSGDKVSTLKRAINTGETKVVEQLLDNGVEVDTRLGFEWTPLMCAVHAGNYDMAKLLLDRGASANFSRDLYTVLMAACTASASEDKIAKCAELLLTRNADPNAPNKSRMTSLMMAAREGHSQVINLLVSHGAEINFQDESGNTALTIAVQYGREEAVLKLLQLGANKTLKTKAGKTAADVAKQLKRTQISRFLASPNDAGKNSSELSKQDNLFKFFKRNSDPLPASIESSAKLCDIELLLHGLNLEYLSDTIIEHDITWGELLAMERQDLDKIGITDPEDQRKVLAAVQEMHLDQVDLDTLIQLENIDNGSDELYTFLISLRQQCCYLTDTVRDVIGRFPRNASELVLTWDPKKEAQAICTELVAQTRDLQKEVACLRDLLRKMDPAESPGQPARPSSHGRLRRWLPKTLALGMLAAGLLLLVSPTRRSVKMWA</sequence>
<evidence type="ECO:0000256" key="8">
    <source>
        <dbReference type="ARBA" id="ARBA00022782"/>
    </source>
</evidence>
<dbReference type="GO" id="GO:0071546">
    <property type="term" value="C:pi-body"/>
    <property type="evidence" value="ECO:0007669"/>
    <property type="project" value="TreeGrafter"/>
</dbReference>
<reference evidence="18" key="1">
    <citation type="submission" date="2025-08" db="UniProtKB">
        <authorList>
            <consortium name="RefSeq"/>
        </authorList>
    </citation>
    <scope>IDENTIFICATION</scope>
</reference>
<keyword evidence="5" id="KW-0963">Cytoplasm</keyword>
<comment type="subcellular location">
    <subcellularLocation>
        <location evidence="1">Cytoplasm</location>
    </subcellularLocation>
</comment>
<evidence type="ECO:0000256" key="11">
    <source>
        <dbReference type="ARBA" id="ARBA00023158"/>
    </source>
</evidence>
<dbReference type="SMART" id="SM00454">
    <property type="entry name" value="SAM"/>
    <property type="match status" value="1"/>
</dbReference>
<keyword evidence="9" id="KW-0744">Spermatogenesis</keyword>
<dbReference type="GO" id="GO:0030154">
    <property type="term" value="P:cell differentiation"/>
    <property type="evidence" value="ECO:0007669"/>
    <property type="project" value="UniProtKB-KW"/>
</dbReference>
<dbReference type="Gene3D" id="1.10.150.50">
    <property type="entry name" value="Transcription Factor, Ets-1"/>
    <property type="match status" value="1"/>
</dbReference>
<dbReference type="GO" id="GO:0007283">
    <property type="term" value="P:spermatogenesis"/>
    <property type="evidence" value="ECO:0007669"/>
    <property type="project" value="UniProtKB-KW"/>
</dbReference>
<dbReference type="PROSITE" id="PS50105">
    <property type="entry name" value="SAM_DOMAIN"/>
    <property type="match status" value="1"/>
</dbReference>
<keyword evidence="10 14" id="KW-0040">ANK repeat</keyword>
<dbReference type="InterPro" id="IPR042650">
    <property type="entry name" value="Asz1_SAM"/>
</dbReference>
<dbReference type="Pfam" id="PF07647">
    <property type="entry name" value="SAM_2"/>
    <property type="match status" value="1"/>
</dbReference>
<evidence type="ECO:0000256" key="15">
    <source>
        <dbReference type="SAM" id="MobiDB-lite"/>
    </source>
</evidence>
<evidence type="ECO:0000256" key="6">
    <source>
        <dbReference type="ARBA" id="ARBA00022553"/>
    </source>
</evidence>
<dbReference type="PROSITE" id="PS50297">
    <property type="entry name" value="ANK_REP_REGION"/>
    <property type="match status" value="3"/>
</dbReference>
<feature type="repeat" description="ANK" evidence="14">
    <location>
        <begin position="182"/>
        <end position="214"/>
    </location>
</feature>
<dbReference type="Proteomes" id="UP000515152">
    <property type="component" value="Chromosome 3"/>
</dbReference>
<accession>A0A6P3VG94</accession>
<keyword evidence="17" id="KW-1185">Reference proteome</keyword>
<organism evidence="17 18">
    <name type="scientific">Clupea harengus</name>
    <name type="common">Atlantic herring</name>
    <dbReference type="NCBI Taxonomy" id="7950"/>
    <lineage>
        <taxon>Eukaryota</taxon>
        <taxon>Metazoa</taxon>
        <taxon>Chordata</taxon>
        <taxon>Craniata</taxon>
        <taxon>Vertebrata</taxon>
        <taxon>Euteleostomi</taxon>
        <taxon>Actinopterygii</taxon>
        <taxon>Neopterygii</taxon>
        <taxon>Teleostei</taxon>
        <taxon>Clupei</taxon>
        <taxon>Clupeiformes</taxon>
        <taxon>Clupeoidei</taxon>
        <taxon>Clupeidae</taxon>
        <taxon>Clupea</taxon>
    </lineage>
</organism>
<evidence type="ECO:0000256" key="10">
    <source>
        <dbReference type="ARBA" id="ARBA00023043"/>
    </source>
</evidence>
<dbReference type="CDD" id="cd09521">
    <property type="entry name" value="SAM_ASZ1"/>
    <property type="match status" value="1"/>
</dbReference>
<dbReference type="AlphaFoldDB" id="A0A6P3VG94"/>
<keyword evidence="6" id="KW-0597">Phosphoprotein</keyword>
<dbReference type="PANTHER" id="PTHR24157">
    <property type="entry name" value="ANKYRIN REPEAT, SAM AND BASIC LEUCINE ZIPPER DOMAIN-CONTAINING PROTEIN 1"/>
    <property type="match status" value="1"/>
</dbReference>
<evidence type="ECO:0000256" key="2">
    <source>
        <dbReference type="ARBA" id="ARBA00011479"/>
    </source>
</evidence>
<evidence type="ECO:0000259" key="16">
    <source>
        <dbReference type="PROSITE" id="PS50105"/>
    </source>
</evidence>
<dbReference type="SMART" id="SM00248">
    <property type="entry name" value="ANK"/>
    <property type="match status" value="5"/>
</dbReference>
<feature type="domain" description="SAM" evidence="16">
    <location>
        <begin position="273"/>
        <end position="336"/>
    </location>
</feature>
<evidence type="ECO:0000256" key="9">
    <source>
        <dbReference type="ARBA" id="ARBA00022871"/>
    </source>
</evidence>
<dbReference type="CTD" id="136991"/>
<evidence type="ECO:0000313" key="18">
    <source>
        <dbReference type="RefSeq" id="XP_012671074.2"/>
    </source>
</evidence>
<proteinExistence type="predicted"/>
<dbReference type="Gene3D" id="1.25.40.20">
    <property type="entry name" value="Ankyrin repeat-containing domain"/>
    <property type="match status" value="1"/>
</dbReference>
<dbReference type="FunFam" id="1.25.40.20:FF:000663">
    <property type="entry name" value="Ankyrin repeat, SAM and basic leucine zipper domain-containing 1"/>
    <property type="match status" value="1"/>
</dbReference>
<keyword evidence="4" id="KW-0217">Developmental protein</keyword>
<evidence type="ECO:0000313" key="17">
    <source>
        <dbReference type="Proteomes" id="UP000515152"/>
    </source>
</evidence>
<dbReference type="InterPro" id="IPR013761">
    <property type="entry name" value="SAM/pointed_sf"/>
</dbReference>
<evidence type="ECO:0000256" key="7">
    <source>
        <dbReference type="ARBA" id="ARBA00022737"/>
    </source>
</evidence>
<feature type="compositionally biased region" description="Acidic residues" evidence="15">
    <location>
        <begin position="13"/>
        <end position="23"/>
    </location>
</feature>
<feature type="region of interest" description="Disordered" evidence="15">
    <location>
        <begin position="1"/>
        <end position="43"/>
    </location>
</feature>
<evidence type="ECO:0000256" key="5">
    <source>
        <dbReference type="ARBA" id="ARBA00022490"/>
    </source>
</evidence>
<keyword evidence="8" id="KW-0221">Differentiation</keyword>
<dbReference type="PANTHER" id="PTHR24157:SF3">
    <property type="entry name" value="ANKYRIN REPEAT, SAM AND BASIC LEUCINE ZIPPER DOMAIN-CONTAINING PROTEIN 1"/>
    <property type="match status" value="1"/>
</dbReference>
<keyword evidence="7" id="KW-0677">Repeat</keyword>
<dbReference type="GeneID" id="105889710"/>
<comment type="subunit">
    <text evidence="2">Interacts with DDX4, PIWIL1, RANBP9 and TDRD1.</text>
</comment>
<dbReference type="Pfam" id="PF13637">
    <property type="entry name" value="Ank_4"/>
    <property type="match status" value="1"/>
</dbReference>
<keyword evidence="12" id="KW-0469">Meiosis</keyword>
<dbReference type="SUPFAM" id="SSF48403">
    <property type="entry name" value="Ankyrin repeat"/>
    <property type="match status" value="1"/>
</dbReference>
<dbReference type="OrthoDB" id="439236at2759"/>
<gene>
    <name evidence="18" type="primary">asz1</name>
</gene>
<evidence type="ECO:0000256" key="4">
    <source>
        <dbReference type="ARBA" id="ARBA00022473"/>
    </source>
</evidence>
<name>A0A6P3VG94_CLUHA</name>
<dbReference type="PROSITE" id="PS50088">
    <property type="entry name" value="ANK_REPEAT"/>
    <property type="match status" value="3"/>
</dbReference>
<dbReference type="SUPFAM" id="SSF47769">
    <property type="entry name" value="SAM/Pointed domain"/>
    <property type="match status" value="1"/>
</dbReference>